<evidence type="ECO:0000259" key="2">
    <source>
        <dbReference type="SMART" id="SM01235"/>
    </source>
</evidence>
<feature type="signal peptide" evidence="1">
    <location>
        <begin position="1"/>
        <end position="21"/>
    </location>
</feature>
<evidence type="ECO:0000256" key="1">
    <source>
        <dbReference type="SAM" id="SignalP"/>
    </source>
</evidence>
<feature type="domain" description="Haem-binding" evidence="2">
    <location>
        <begin position="17"/>
        <end position="146"/>
    </location>
</feature>
<feature type="chain" id="PRO_5021835310" evidence="1">
    <location>
        <begin position="22"/>
        <end position="437"/>
    </location>
</feature>
<proteinExistence type="predicted"/>
<protein>
    <submittedName>
        <fullName evidence="3">Cytochrome P460</fullName>
    </submittedName>
</protein>
<name>A0A562T4N8_CHIJA</name>
<dbReference type="OrthoDB" id="196738at2"/>
<reference evidence="3 4" key="1">
    <citation type="journal article" date="2013" name="Stand. Genomic Sci.">
        <title>Genomic Encyclopedia of Type Strains, Phase I: The one thousand microbial genomes (KMG-I) project.</title>
        <authorList>
            <person name="Kyrpides N.C."/>
            <person name="Woyke T."/>
            <person name="Eisen J.A."/>
            <person name="Garrity G."/>
            <person name="Lilburn T.G."/>
            <person name="Beck B.J."/>
            <person name="Whitman W.B."/>
            <person name="Hugenholtz P."/>
            <person name="Klenk H.P."/>
        </authorList>
    </citation>
    <scope>NUCLEOTIDE SEQUENCE [LARGE SCALE GENOMIC DNA]</scope>
    <source>
        <strain evidence="3 4">DSM 13484</strain>
    </source>
</reference>
<dbReference type="Proteomes" id="UP000316778">
    <property type="component" value="Unassembled WGS sequence"/>
</dbReference>
<dbReference type="RefSeq" id="WP_145713893.1">
    <property type="nucleotide sequence ID" value="NZ_BAAAFY010000001.1"/>
</dbReference>
<gene>
    <name evidence="3" type="ORF">LX66_2557</name>
</gene>
<dbReference type="CDD" id="cd20753">
    <property type="entry name" value="cyt_P460_Mc-like"/>
    <property type="match status" value="1"/>
</dbReference>
<dbReference type="EMBL" id="VLLG01000003">
    <property type="protein sequence ID" value="TWI88472.1"/>
    <property type="molecule type" value="Genomic_DNA"/>
</dbReference>
<dbReference type="InterPro" id="IPR038142">
    <property type="entry name" value="Cytochrome_P460_sp"/>
</dbReference>
<dbReference type="Pfam" id="PF14376">
    <property type="entry name" value="Haem_bd"/>
    <property type="match status" value="1"/>
</dbReference>
<dbReference type="AlphaFoldDB" id="A0A562T4N8"/>
<accession>A0A562T4N8</accession>
<dbReference type="InterPro" id="IPR032033">
    <property type="entry name" value="Cytochrome_P460"/>
</dbReference>
<dbReference type="Pfam" id="PF16694">
    <property type="entry name" value="Cytochrome_P460"/>
    <property type="match status" value="1"/>
</dbReference>
<evidence type="ECO:0000313" key="3">
    <source>
        <dbReference type="EMBL" id="TWI88472.1"/>
    </source>
</evidence>
<dbReference type="Gene3D" id="3.50.70.20">
    <property type="entry name" value="Cytochrome P460"/>
    <property type="match status" value="1"/>
</dbReference>
<comment type="caution">
    <text evidence="3">The sequence shown here is derived from an EMBL/GenBank/DDBJ whole genome shotgun (WGS) entry which is preliminary data.</text>
</comment>
<evidence type="ECO:0000313" key="4">
    <source>
        <dbReference type="Proteomes" id="UP000316778"/>
    </source>
</evidence>
<sequence>MFKRFSKKTRLLLLLTGACLLAIQFIRPEIGHPPVTGDLEAPPEIKAILERACYDCHSNETKLRWYDQLAPAYWRVAAHVREGREVLNFSAWQSLPPAVQKGKLFESYNQVQAGAMPLADYQLVHPSAKITPAELALLKNYVGSLVSIQPADSAAIAGADKQYRQWTAGALQPGQVQNAPNGIGYIPDYRNWQVVTISDRFDNGTMRVIYGNDIAMKAIRENRTNPWPNGTIFAKAAWKELQDADGQVRTGEFWQVEFMIKDDKKYADTKGWGWARWRGPQLAPYGKHLLFTTECVNCHRPMKDKDYVFTIPTTLPAFQFSEKGLKVITSSIDRKQNTMSTLYGNQLAFDHAAEAMDTGYPTGAELTLVTWRQREDPHWFGANIPGTPQSVEVVQVAAPATYRQYAGAALAPVPNTDTLQVNARIKYILAQKPSVIP</sequence>
<keyword evidence="4" id="KW-1185">Reference proteome</keyword>
<keyword evidence="1" id="KW-0732">Signal</keyword>
<dbReference type="SMART" id="SM01235">
    <property type="entry name" value="Haem_bd"/>
    <property type="match status" value="1"/>
</dbReference>
<dbReference type="InterPro" id="IPR025992">
    <property type="entry name" value="Haem-bd"/>
</dbReference>
<organism evidence="3 4">
    <name type="scientific">Chitinophaga japonensis</name>
    <name type="common">Flexibacter japonensis</name>
    <dbReference type="NCBI Taxonomy" id="104662"/>
    <lineage>
        <taxon>Bacteria</taxon>
        <taxon>Pseudomonadati</taxon>
        <taxon>Bacteroidota</taxon>
        <taxon>Chitinophagia</taxon>
        <taxon>Chitinophagales</taxon>
        <taxon>Chitinophagaceae</taxon>
        <taxon>Chitinophaga</taxon>
    </lineage>
</organism>